<dbReference type="RefSeq" id="WP_282592449.1">
    <property type="nucleotide sequence ID" value="NZ_JAPAAF010000023.1"/>
</dbReference>
<feature type="signal peptide" evidence="3">
    <location>
        <begin position="1"/>
        <end position="20"/>
    </location>
</feature>
<evidence type="ECO:0000259" key="4">
    <source>
        <dbReference type="Pfam" id="PF25893"/>
    </source>
</evidence>
<feature type="coiled-coil region" evidence="2">
    <location>
        <begin position="162"/>
        <end position="189"/>
    </location>
</feature>
<dbReference type="Gene3D" id="1.10.287.470">
    <property type="entry name" value="Helix hairpin bin"/>
    <property type="match status" value="1"/>
</dbReference>
<dbReference type="Gene3D" id="2.40.420.20">
    <property type="match status" value="1"/>
</dbReference>
<accession>A0AA42C9E5</accession>
<feature type="domain" description="YknX-like C-terminal permuted SH3-like" evidence="6">
    <location>
        <begin position="304"/>
        <end position="373"/>
    </location>
</feature>
<name>A0AA42C9E5_9BACT</name>
<dbReference type="GO" id="GO:1990281">
    <property type="term" value="C:efflux pump complex"/>
    <property type="evidence" value="ECO:0007669"/>
    <property type="project" value="TreeGrafter"/>
</dbReference>
<dbReference type="GO" id="GO:0015562">
    <property type="term" value="F:efflux transmembrane transporter activity"/>
    <property type="evidence" value="ECO:0007669"/>
    <property type="project" value="TreeGrafter"/>
</dbReference>
<dbReference type="Pfam" id="PF25989">
    <property type="entry name" value="YknX_C"/>
    <property type="match status" value="1"/>
</dbReference>
<dbReference type="Pfam" id="PF25893">
    <property type="entry name" value="HH_CzcB"/>
    <property type="match status" value="1"/>
</dbReference>
<dbReference type="SUPFAM" id="SSF111369">
    <property type="entry name" value="HlyD-like secretion proteins"/>
    <property type="match status" value="1"/>
</dbReference>
<dbReference type="Gene3D" id="2.40.50.100">
    <property type="match status" value="1"/>
</dbReference>
<evidence type="ECO:0000259" key="6">
    <source>
        <dbReference type="Pfam" id="PF25989"/>
    </source>
</evidence>
<dbReference type="Gene3D" id="2.40.30.170">
    <property type="match status" value="1"/>
</dbReference>
<feature type="coiled-coil region" evidence="2">
    <location>
        <begin position="27"/>
        <end position="61"/>
    </location>
</feature>
<dbReference type="PROSITE" id="PS51257">
    <property type="entry name" value="PROKAR_LIPOPROTEIN"/>
    <property type="match status" value="1"/>
</dbReference>
<dbReference type="PANTHER" id="PTHR30469:SF15">
    <property type="entry name" value="HLYD FAMILY OF SECRETION PROTEINS"/>
    <property type="match status" value="1"/>
</dbReference>
<keyword evidence="8" id="KW-1185">Reference proteome</keyword>
<evidence type="ECO:0000313" key="8">
    <source>
        <dbReference type="Proteomes" id="UP001163821"/>
    </source>
</evidence>
<keyword evidence="3" id="KW-0732">Signal</keyword>
<evidence type="ECO:0000313" key="7">
    <source>
        <dbReference type="EMBL" id="MCW0483856.1"/>
    </source>
</evidence>
<evidence type="ECO:0000259" key="5">
    <source>
        <dbReference type="Pfam" id="PF25954"/>
    </source>
</evidence>
<dbReference type="AlphaFoldDB" id="A0AA42C9E5"/>
<gene>
    <name evidence="7" type="ORF">N2K84_14025</name>
</gene>
<reference evidence="7" key="1">
    <citation type="submission" date="2022-10" db="EMBL/GenBank/DDBJ databases">
        <title>Gaoshiqiia sediminis gen. nov., sp. nov., isolated from coastal sediment.</title>
        <authorList>
            <person name="Yu W.X."/>
            <person name="Mu D.S."/>
            <person name="Du J.Z."/>
            <person name="Liang Y.Q."/>
        </authorList>
    </citation>
    <scope>NUCLEOTIDE SEQUENCE</scope>
    <source>
        <strain evidence="7">A06</strain>
    </source>
</reference>
<protein>
    <submittedName>
        <fullName evidence="7">Efflux RND transporter periplasmic adaptor subunit</fullName>
    </submittedName>
</protein>
<dbReference type="Proteomes" id="UP001163821">
    <property type="component" value="Unassembled WGS sequence"/>
</dbReference>
<evidence type="ECO:0000256" key="1">
    <source>
        <dbReference type="ARBA" id="ARBA00009477"/>
    </source>
</evidence>
<feature type="domain" description="CusB-like beta-barrel" evidence="5">
    <location>
        <begin position="227"/>
        <end position="295"/>
    </location>
</feature>
<dbReference type="InterPro" id="IPR058637">
    <property type="entry name" value="YknX-like_C"/>
</dbReference>
<keyword evidence="2" id="KW-0175">Coiled coil</keyword>
<comment type="similarity">
    <text evidence="1">Belongs to the membrane fusion protein (MFP) (TC 8.A.1) family.</text>
</comment>
<feature type="domain" description="CzcB-like alpha-helical hairpin" evidence="4">
    <location>
        <begin position="132"/>
        <end position="181"/>
    </location>
</feature>
<organism evidence="7 8">
    <name type="scientific">Gaoshiqia sediminis</name>
    <dbReference type="NCBI Taxonomy" id="2986998"/>
    <lineage>
        <taxon>Bacteria</taxon>
        <taxon>Pseudomonadati</taxon>
        <taxon>Bacteroidota</taxon>
        <taxon>Bacteroidia</taxon>
        <taxon>Marinilabiliales</taxon>
        <taxon>Prolixibacteraceae</taxon>
        <taxon>Gaoshiqia</taxon>
    </lineage>
</organism>
<evidence type="ECO:0000256" key="2">
    <source>
        <dbReference type="SAM" id="Coils"/>
    </source>
</evidence>
<dbReference type="InterPro" id="IPR058792">
    <property type="entry name" value="Beta-barrel_RND_2"/>
</dbReference>
<dbReference type="InterPro" id="IPR058648">
    <property type="entry name" value="HH_CzcB-like"/>
</dbReference>
<dbReference type="InterPro" id="IPR006143">
    <property type="entry name" value="RND_pump_MFP"/>
</dbReference>
<proteinExistence type="inferred from homology"/>
<dbReference type="NCBIfam" id="TIGR01730">
    <property type="entry name" value="RND_mfp"/>
    <property type="match status" value="1"/>
</dbReference>
<comment type="caution">
    <text evidence="7">The sequence shown here is derived from an EMBL/GenBank/DDBJ whole genome shotgun (WGS) entry which is preliminary data.</text>
</comment>
<evidence type="ECO:0000256" key="3">
    <source>
        <dbReference type="SAM" id="SignalP"/>
    </source>
</evidence>
<dbReference type="Pfam" id="PF25954">
    <property type="entry name" value="Beta-barrel_RND_2"/>
    <property type="match status" value="1"/>
</dbReference>
<dbReference type="PANTHER" id="PTHR30469">
    <property type="entry name" value="MULTIDRUG RESISTANCE PROTEIN MDTA"/>
    <property type="match status" value="1"/>
</dbReference>
<feature type="chain" id="PRO_5041448042" evidence="3">
    <location>
        <begin position="21"/>
        <end position="374"/>
    </location>
</feature>
<dbReference type="EMBL" id="JAPAAF010000023">
    <property type="protein sequence ID" value="MCW0483856.1"/>
    <property type="molecule type" value="Genomic_DNA"/>
</dbReference>
<sequence length="374" mass="41707">MKRARQLVVLVMAFVLASCAGTPDNSVEAKRKQLTDYKKQRLDLETKIAELEKELDANSEVKYVNVKALALEPRLFEHFVEVTGKVEADQEVNVSPEGSGKIIDILVREGQHVQKGTVLANLNTDMLDQSIAEAKIGLELAQTTFDRQKNLWDQKIGSELQFLQAKSNKESMERRLESLQAQKEMAVIKSPVDGVVDVIFQKKGEIASPQFPFAKVVNISRIKIYGDVAESYLTKVKTDNPVSISFPAISRNTEARITQIGNYIDPNNRTFRIRLDLSNPDGMIKPNMIAILKIRDYVSESAFVVPSLLIKSDFRGKYTYVVDESDPIKRARKVYVTTGVSANNLTEVTEGLGANMKVISEGFDQVIDGSAVHI</sequence>